<dbReference type="AlphaFoldDB" id="A0A1G9RMP8"/>
<keyword evidence="1" id="KW-1133">Transmembrane helix</keyword>
<dbReference type="STRING" id="563176.SAMN04488090_2960"/>
<evidence type="ECO:0000256" key="1">
    <source>
        <dbReference type="SAM" id="Phobius"/>
    </source>
</evidence>
<evidence type="ECO:0000313" key="3">
    <source>
        <dbReference type="Proteomes" id="UP000198901"/>
    </source>
</evidence>
<reference evidence="2 3" key="1">
    <citation type="submission" date="2016-10" db="EMBL/GenBank/DDBJ databases">
        <authorList>
            <person name="de Groot N.N."/>
        </authorList>
    </citation>
    <scope>NUCLEOTIDE SEQUENCE [LARGE SCALE GENOMIC DNA]</scope>
    <source>
        <strain evidence="2 3">DSM 21668</strain>
    </source>
</reference>
<feature type="transmembrane region" description="Helical" evidence="1">
    <location>
        <begin position="28"/>
        <end position="48"/>
    </location>
</feature>
<protein>
    <submittedName>
        <fullName evidence="2">Uncharacterized protein</fullName>
    </submittedName>
</protein>
<sequence>MKQIAITFEQAKRIDLWAVLREIDFGSFQFAVFSFLLGVLLFLATVIAGG</sequence>
<name>A0A1G9RMP8_9BACT</name>
<gene>
    <name evidence="2" type="ORF">SAMN04488090_2960</name>
</gene>
<keyword evidence="3" id="KW-1185">Reference proteome</keyword>
<dbReference type="Proteomes" id="UP000198901">
    <property type="component" value="Unassembled WGS sequence"/>
</dbReference>
<dbReference type="EMBL" id="FNGS01000005">
    <property type="protein sequence ID" value="SDM24474.1"/>
    <property type="molecule type" value="Genomic_DNA"/>
</dbReference>
<organism evidence="2 3">
    <name type="scientific">Siphonobacter aquaeclarae</name>
    <dbReference type="NCBI Taxonomy" id="563176"/>
    <lineage>
        <taxon>Bacteria</taxon>
        <taxon>Pseudomonadati</taxon>
        <taxon>Bacteroidota</taxon>
        <taxon>Cytophagia</taxon>
        <taxon>Cytophagales</taxon>
        <taxon>Cytophagaceae</taxon>
        <taxon>Siphonobacter</taxon>
    </lineage>
</organism>
<proteinExistence type="predicted"/>
<keyword evidence="1" id="KW-0472">Membrane</keyword>
<accession>A0A1G9RMP8</accession>
<keyword evidence="1" id="KW-0812">Transmembrane</keyword>
<evidence type="ECO:0000313" key="2">
    <source>
        <dbReference type="EMBL" id="SDM24474.1"/>
    </source>
</evidence>